<comment type="caution">
    <text evidence="1">The sequence shown here is derived from an EMBL/GenBank/DDBJ whole genome shotgun (WGS) entry which is preliminary data.</text>
</comment>
<gene>
    <name evidence="1" type="ORF">C8P63_1334</name>
</gene>
<proteinExistence type="predicted"/>
<accession>A0A2T6B618</accession>
<evidence type="ECO:0008006" key="3">
    <source>
        <dbReference type="Google" id="ProtNLM"/>
    </source>
</evidence>
<sequence length="172" mass="19460">MSLGEFLCGKIDHKFIKRGVSEIVPKKREEAEGTMGFCCGACMVGAVGTLRQGSTLVHNVPLLYCPICHEVEVHHSVQDEFELLMEYARGDGAREVNLSEFIEGKGEDWKETCTGFQDGEPETVLREQIDMALDLLRVARQLEDGEWESALKHRLHVLGKRLARYRKAKTNR</sequence>
<dbReference type="Proteomes" id="UP000244240">
    <property type="component" value="Unassembled WGS sequence"/>
</dbReference>
<evidence type="ECO:0000313" key="2">
    <source>
        <dbReference type="Proteomes" id="UP000244240"/>
    </source>
</evidence>
<organism evidence="1 2">
    <name type="scientific">Melghirimyces profundicolus</name>
    <dbReference type="NCBI Taxonomy" id="1242148"/>
    <lineage>
        <taxon>Bacteria</taxon>
        <taxon>Bacillati</taxon>
        <taxon>Bacillota</taxon>
        <taxon>Bacilli</taxon>
        <taxon>Bacillales</taxon>
        <taxon>Thermoactinomycetaceae</taxon>
        <taxon>Melghirimyces</taxon>
    </lineage>
</organism>
<keyword evidence="2" id="KW-1185">Reference proteome</keyword>
<evidence type="ECO:0000313" key="1">
    <source>
        <dbReference type="EMBL" id="PTX51473.1"/>
    </source>
</evidence>
<reference evidence="1 2" key="1">
    <citation type="submission" date="2018-04" db="EMBL/GenBank/DDBJ databases">
        <title>Genomic Encyclopedia of Archaeal and Bacterial Type Strains, Phase II (KMG-II): from individual species to whole genera.</title>
        <authorList>
            <person name="Goeker M."/>
        </authorList>
    </citation>
    <scope>NUCLEOTIDE SEQUENCE [LARGE SCALE GENOMIC DNA]</scope>
    <source>
        <strain evidence="1 2">DSM 45787</strain>
    </source>
</reference>
<dbReference type="AlphaFoldDB" id="A0A2T6B618"/>
<protein>
    <recommendedName>
        <fullName evidence="3">YgiT-type zinc finger domain-containing protein</fullName>
    </recommendedName>
</protein>
<name>A0A2T6B618_9BACL</name>
<dbReference type="EMBL" id="QBKR01000033">
    <property type="protein sequence ID" value="PTX51473.1"/>
    <property type="molecule type" value="Genomic_DNA"/>
</dbReference>